<name>A0A2T7PWX4_POMCA</name>
<dbReference type="EC" id="3.6.4.13" evidence="1"/>
<dbReference type="GO" id="GO:0016787">
    <property type="term" value="F:hydrolase activity"/>
    <property type="evidence" value="ECO:0007669"/>
    <property type="project" value="UniProtKB-KW"/>
</dbReference>
<dbReference type="OrthoDB" id="196131at2759"/>
<dbReference type="PROSITE" id="PS51192">
    <property type="entry name" value="HELICASE_ATP_BIND_1"/>
    <property type="match status" value="1"/>
</dbReference>
<evidence type="ECO:0000259" key="9">
    <source>
        <dbReference type="PROSITE" id="PS51194"/>
    </source>
</evidence>
<feature type="region of interest" description="Disordered" evidence="7">
    <location>
        <begin position="812"/>
        <end position="881"/>
    </location>
</feature>
<dbReference type="PROSITE" id="PS51194">
    <property type="entry name" value="HELICASE_CTER"/>
    <property type="match status" value="1"/>
</dbReference>
<feature type="compositionally biased region" description="Pro residues" evidence="7">
    <location>
        <begin position="827"/>
        <end position="836"/>
    </location>
</feature>
<dbReference type="SMART" id="SM00490">
    <property type="entry name" value="HELICc"/>
    <property type="match status" value="1"/>
</dbReference>
<dbReference type="InterPro" id="IPR011545">
    <property type="entry name" value="DEAD/DEAH_box_helicase_dom"/>
</dbReference>
<dbReference type="GO" id="GO:0003724">
    <property type="term" value="F:RNA helicase activity"/>
    <property type="evidence" value="ECO:0007669"/>
    <property type="project" value="UniProtKB-EC"/>
</dbReference>
<evidence type="ECO:0000256" key="7">
    <source>
        <dbReference type="SAM" id="MobiDB-lite"/>
    </source>
</evidence>
<dbReference type="STRING" id="400727.A0A2T7PWX4"/>
<feature type="compositionally biased region" description="Basic and acidic residues" evidence="7">
    <location>
        <begin position="1"/>
        <end position="23"/>
    </location>
</feature>
<feature type="domain" description="Helicase ATP-binding" evidence="8">
    <location>
        <begin position="95"/>
        <end position="270"/>
    </location>
</feature>
<reference evidence="10 11" key="1">
    <citation type="submission" date="2018-04" db="EMBL/GenBank/DDBJ databases">
        <title>The genome of golden apple snail Pomacea canaliculata provides insight into stress tolerance and invasive adaptation.</title>
        <authorList>
            <person name="Liu C."/>
            <person name="Liu B."/>
            <person name="Ren Y."/>
            <person name="Zhang Y."/>
            <person name="Wang H."/>
            <person name="Li S."/>
            <person name="Jiang F."/>
            <person name="Yin L."/>
            <person name="Zhang G."/>
            <person name="Qian W."/>
            <person name="Fan W."/>
        </authorList>
    </citation>
    <scope>NUCLEOTIDE SEQUENCE [LARGE SCALE GENOMIC DNA]</scope>
    <source>
        <strain evidence="10">SZHN2017</strain>
        <tissue evidence="10">Muscle</tissue>
    </source>
</reference>
<dbReference type="PROSITE" id="PS00039">
    <property type="entry name" value="DEAD_ATP_HELICASE"/>
    <property type="match status" value="1"/>
</dbReference>
<comment type="caution">
    <text evidence="10">The sequence shown here is derived from an EMBL/GenBank/DDBJ whole genome shotgun (WGS) entry which is preliminary data.</text>
</comment>
<sequence length="881" mass="96021">MLRDRSRSRSPRRDRDHESDRGFRGAGGGGRSAQPGGALRKPKWDLGKLIKFEKNFYVQHPVVANRSRDEIERFYAEKEISVYGKNVPNPIFSFEEAGFPGRDCVGIAQTGSGKTLSFILPAIVHINHQPSLERGDGPIALVLVPTRELAQQVQVVASEFGQTSQIHNACVYGGAPRGPQIRELERGCQICIATPGRLIDFLESGRTNLKRTTYLVLDEADRMLDMGFEPQIRTILEQIRPDRQTLMWSATWPKEVQKLAEDFLSSYIQVNIGALQLTANHNILQIIDVCMEHEKEEKLSKLLKEIMREKDNKTIIFAETKRKVDDLTRRIKRERWPAICIHGDKSQSERDWALNEFRTGKSPILVATDVASRGLDVDDIKFVINLDYPNNSEDYVHRIGRTARSNNTGTAYTFFTPNNAKQASDLIGVLQEAKQVVNPKLIQLAENARGVMGRGRYRGRGKDSGGHRDRFERGGSRERDRDRRDNHKERDGEQSSGRSSRFSSAAIVSASLPSLLNLHNNNTNAATPTGQQTSVMGVSSLQQNMSNGASASQSQNSSQFHQNAGSFRPAMTQNFNPVSIPSAQINHNGGSFGQGASGQNYGSQPGAQKQPPPTTKPQFSMGWINQNFVHKDSNSKMGAGLNTNPSGQGIGSGGIAASSMAGKFVGSLVRSPGALSGSHGVGSNSTGISGNQMNMNGPRGPGGAATRQFHNSFNPPPPPNMQGAAFQQLPPPPPPPPPAVGTNYMTNQWQQQQPLVHNSAMGMQQQQNCTLAPSGGMGIQHHPAVSTVTIEMQPQQTSCSTMPSTMVMQQQPSLPHVPNASMGMMFAPPPPPPMNQPPFAGVPINQPPPPPPPPQPPMSQPPPPSQPFSQPPPPPPPVQGF</sequence>
<gene>
    <name evidence="10" type="ORF">C0Q70_00524</name>
</gene>
<feature type="region of interest" description="Disordered" evidence="7">
    <location>
        <begin position="1"/>
        <end position="40"/>
    </location>
</feature>
<dbReference type="InterPro" id="IPR001650">
    <property type="entry name" value="Helicase_C-like"/>
</dbReference>
<accession>A0A2T7PWX4</accession>
<evidence type="ECO:0000256" key="4">
    <source>
        <dbReference type="ARBA" id="ARBA00022806"/>
    </source>
</evidence>
<feature type="compositionally biased region" description="Basic and acidic residues" evidence="7">
    <location>
        <begin position="460"/>
        <end position="493"/>
    </location>
</feature>
<dbReference type="Pfam" id="PF00271">
    <property type="entry name" value="Helicase_C"/>
    <property type="match status" value="1"/>
</dbReference>
<evidence type="ECO:0000256" key="3">
    <source>
        <dbReference type="ARBA" id="ARBA00022801"/>
    </source>
</evidence>
<evidence type="ECO:0000256" key="6">
    <source>
        <dbReference type="ARBA" id="ARBA00047984"/>
    </source>
</evidence>
<protein>
    <recommendedName>
        <fullName evidence="1">RNA helicase</fullName>
        <ecNumber evidence="1">3.6.4.13</ecNumber>
    </recommendedName>
</protein>
<evidence type="ECO:0000259" key="8">
    <source>
        <dbReference type="PROSITE" id="PS51192"/>
    </source>
</evidence>
<feature type="domain" description="Helicase C-terminal" evidence="9">
    <location>
        <begin position="298"/>
        <end position="445"/>
    </location>
</feature>
<dbReference type="Proteomes" id="UP000245119">
    <property type="component" value="Linkage Group LG1"/>
</dbReference>
<dbReference type="Pfam" id="PF00270">
    <property type="entry name" value="DEAD"/>
    <property type="match status" value="1"/>
</dbReference>
<keyword evidence="11" id="KW-1185">Reference proteome</keyword>
<feature type="compositionally biased region" description="Polar residues" evidence="7">
    <location>
        <begin position="571"/>
        <end position="589"/>
    </location>
</feature>
<feature type="region of interest" description="Disordered" evidence="7">
    <location>
        <begin position="544"/>
        <end position="563"/>
    </location>
</feature>
<evidence type="ECO:0000256" key="5">
    <source>
        <dbReference type="ARBA" id="ARBA00022840"/>
    </source>
</evidence>
<feature type="region of interest" description="Disordered" evidence="7">
    <location>
        <begin position="568"/>
        <end position="620"/>
    </location>
</feature>
<dbReference type="CDD" id="cd18787">
    <property type="entry name" value="SF2_C_DEAD"/>
    <property type="match status" value="1"/>
</dbReference>
<dbReference type="SUPFAM" id="SSF52540">
    <property type="entry name" value="P-loop containing nucleoside triphosphate hydrolases"/>
    <property type="match status" value="1"/>
</dbReference>
<dbReference type="GO" id="GO:0005524">
    <property type="term" value="F:ATP binding"/>
    <property type="evidence" value="ECO:0007669"/>
    <property type="project" value="UniProtKB-KW"/>
</dbReference>
<evidence type="ECO:0000256" key="2">
    <source>
        <dbReference type="ARBA" id="ARBA00022741"/>
    </source>
</evidence>
<evidence type="ECO:0000313" key="11">
    <source>
        <dbReference type="Proteomes" id="UP000245119"/>
    </source>
</evidence>
<evidence type="ECO:0000313" key="10">
    <source>
        <dbReference type="EMBL" id="PVD37922.1"/>
    </source>
</evidence>
<organism evidence="10 11">
    <name type="scientific">Pomacea canaliculata</name>
    <name type="common">Golden apple snail</name>
    <dbReference type="NCBI Taxonomy" id="400727"/>
    <lineage>
        <taxon>Eukaryota</taxon>
        <taxon>Metazoa</taxon>
        <taxon>Spiralia</taxon>
        <taxon>Lophotrochozoa</taxon>
        <taxon>Mollusca</taxon>
        <taxon>Gastropoda</taxon>
        <taxon>Caenogastropoda</taxon>
        <taxon>Architaenioglossa</taxon>
        <taxon>Ampullarioidea</taxon>
        <taxon>Ampullariidae</taxon>
        <taxon>Pomacea</taxon>
    </lineage>
</organism>
<feature type="compositionally biased region" description="Pro residues" evidence="7">
    <location>
        <begin position="845"/>
        <end position="881"/>
    </location>
</feature>
<comment type="catalytic activity">
    <reaction evidence="6">
        <text>ATP + H2O = ADP + phosphate + H(+)</text>
        <dbReference type="Rhea" id="RHEA:13065"/>
        <dbReference type="ChEBI" id="CHEBI:15377"/>
        <dbReference type="ChEBI" id="CHEBI:15378"/>
        <dbReference type="ChEBI" id="CHEBI:30616"/>
        <dbReference type="ChEBI" id="CHEBI:43474"/>
        <dbReference type="ChEBI" id="CHEBI:456216"/>
        <dbReference type="EC" id="3.6.4.13"/>
    </reaction>
</comment>
<dbReference type="EMBL" id="PZQS01000001">
    <property type="protein sequence ID" value="PVD37922.1"/>
    <property type="molecule type" value="Genomic_DNA"/>
</dbReference>
<dbReference type="FunFam" id="3.40.50.300:FF:000008">
    <property type="entry name" value="ATP-dependent RNA helicase RhlB"/>
    <property type="match status" value="1"/>
</dbReference>
<feature type="compositionally biased region" description="Low complexity" evidence="7">
    <location>
        <begin position="495"/>
        <end position="504"/>
    </location>
</feature>
<dbReference type="SMART" id="SM00487">
    <property type="entry name" value="DEXDc"/>
    <property type="match status" value="1"/>
</dbReference>
<dbReference type="InterPro" id="IPR027417">
    <property type="entry name" value="P-loop_NTPase"/>
</dbReference>
<feature type="compositionally biased region" description="Polar residues" evidence="7">
    <location>
        <begin position="597"/>
        <end position="607"/>
    </location>
</feature>
<keyword evidence="3" id="KW-0378">Hydrolase</keyword>
<dbReference type="FunFam" id="3.40.50.300:FF:000079">
    <property type="entry name" value="probable ATP-dependent RNA helicase DDX17"/>
    <property type="match status" value="1"/>
</dbReference>
<keyword evidence="5" id="KW-0067">ATP-binding</keyword>
<dbReference type="InterPro" id="IPR000629">
    <property type="entry name" value="RNA-helicase_DEAD-box_CS"/>
</dbReference>
<evidence type="ECO:0000256" key="1">
    <source>
        <dbReference type="ARBA" id="ARBA00012552"/>
    </source>
</evidence>
<dbReference type="AlphaFoldDB" id="A0A2T7PWX4"/>
<dbReference type="Gene3D" id="3.40.50.300">
    <property type="entry name" value="P-loop containing nucleotide triphosphate hydrolases"/>
    <property type="match status" value="2"/>
</dbReference>
<dbReference type="GO" id="GO:0003676">
    <property type="term" value="F:nucleic acid binding"/>
    <property type="evidence" value="ECO:0007669"/>
    <property type="project" value="InterPro"/>
</dbReference>
<dbReference type="PANTHER" id="PTHR47958">
    <property type="entry name" value="ATP-DEPENDENT RNA HELICASE DBP3"/>
    <property type="match status" value="1"/>
</dbReference>
<keyword evidence="4" id="KW-0347">Helicase</keyword>
<dbReference type="InterPro" id="IPR014001">
    <property type="entry name" value="Helicase_ATP-bd"/>
</dbReference>
<proteinExistence type="predicted"/>
<keyword evidence="2" id="KW-0547">Nucleotide-binding</keyword>
<feature type="region of interest" description="Disordered" evidence="7">
    <location>
        <begin position="453"/>
        <end position="504"/>
    </location>
</feature>